<accession>A0A6J4VJW5</accession>
<feature type="compositionally biased region" description="Basic and acidic residues" evidence="1">
    <location>
        <begin position="151"/>
        <end position="171"/>
    </location>
</feature>
<feature type="compositionally biased region" description="Basic and acidic residues" evidence="1">
    <location>
        <begin position="189"/>
        <end position="200"/>
    </location>
</feature>
<feature type="region of interest" description="Disordered" evidence="1">
    <location>
        <begin position="61"/>
        <end position="206"/>
    </location>
</feature>
<feature type="compositionally biased region" description="Basic and acidic residues" evidence="1">
    <location>
        <begin position="108"/>
        <end position="118"/>
    </location>
</feature>
<feature type="region of interest" description="Disordered" evidence="1">
    <location>
        <begin position="1"/>
        <end position="40"/>
    </location>
</feature>
<protein>
    <submittedName>
        <fullName evidence="2">Uncharacterized protein</fullName>
    </submittedName>
</protein>
<feature type="compositionally biased region" description="Gly residues" evidence="1">
    <location>
        <begin position="23"/>
        <end position="32"/>
    </location>
</feature>
<feature type="non-terminal residue" evidence="2">
    <location>
        <position position="1"/>
    </location>
</feature>
<sequence>AQDDRASGRSRVRGHRGDAASPGGAGGGTGGTGDRRLAHDGAGRHELYGYLHRLHARQHGGCRPFDRDQPTADGCHTGGSARRRGRLHARDQFAPPHAGPLHRRRDPRRGDPRHDPVQRDLPPGHGHARRDPHGSVATTGCADGDAYLPPTRRDGDGDSRPDAGDAGDRWGKSCPTGVCRSGTHSFGARGREPGRCDRGTSAHPAL</sequence>
<organism evidence="2">
    <name type="scientific">uncultured Thermomicrobiales bacterium</name>
    <dbReference type="NCBI Taxonomy" id="1645740"/>
    <lineage>
        <taxon>Bacteria</taxon>
        <taxon>Pseudomonadati</taxon>
        <taxon>Thermomicrobiota</taxon>
        <taxon>Thermomicrobia</taxon>
        <taxon>Thermomicrobiales</taxon>
        <taxon>environmental samples</taxon>
    </lineage>
</organism>
<feature type="non-terminal residue" evidence="2">
    <location>
        <position position="206"/>
    </location>
</feature>
<reference evidence="2" key="1">
    <citation type="submission" date="2020-02" db="EMBL/GenBank/DDBJ databases">
        <authorList>
            <person name="Meier V. D."/>
        </authorList>
    </citation>
    <scope>NUCLEOTIDE SEQUENCE</scope>
    <source>
        <strain evidence="2">AVDCRST_MAG88</strain>
    </source>
</reference>
<dbReference type="EMBL" id="CADCWM010000811">
    <property type="protein sequence ID" value="CAA9581383.1"/>
    <property type="molecule type" value="Genomic_DNA"/>
</dbReference>
<proteinExistence type="predicted"/>
<name>A0A6J4VJW5_9BACT</name>
<gene>
    <name evidence="2" type="ORF">AVDCRST_MAG88-3377</name>
</gene>
<dbReference type="AlphaFoldDB" id="A0A6J4VJW5"/>
<evidence type="ECO:0000313" key="2">
    <source>
        <dbReference type="EMBL" id="CAA9581383.1"/>
    </source>
</evidence>
<evidence type="ECO:0000256" key="1">
    <source>
        <dbReference type="SAM" id="MobiDB-lite"/>
    </source>
</evidence>